<dbReference type="HOGENOM" id="CLU_949546_0_0_5"/>
<dbReference type="OrthoDB" id="9800877at2"/>
<evidence type="ECO:0000256" key="2">
    <source>
        <dbReference type="SAM" id="MobiDB-lite"/>
    </source>
</evidence>
<feature type="compositionally biased region" description="Low complexity" evidence="2">
    <location>
        <begin position="242"/>
        <end position="258"/>
    </location>
</feature>
<dbReference type="KEGG" id="sme:SMa0861"/>
<reference evidence="5 6" key="1">
    <citation type="journal article" date="2001" name="Proc. Natl. Acad. Sci. U.S.A.">
        <title>Nucleotide sequence and predicted functions of the entire Sinorhizobium meliloti pSymA megaplasmid.</title>
        <authorList>
            <person name="Barnett M.J."/>
            <person name="Fisher R.F."/>
            <person name="Jones T."/>
            <person name="Komp C."/>
            <person name="Abola A.P."/>
            <person name="Barloy-Hubler F."/>
            <person name="Bowser L."/>
            <person name="Capela D."/>
            <person name="Galibert F."/>
            <person name="Gouzy J."/>
            <person name="Gurjal M."/>
            <person name="Hong A."/>
            <person name="Huizar L."/>
            <person name="Hyman R.W."/>
            <person name="Kahn D."/>
            <person name="Kahn M.L."/>
            <person name="Kalman S."/>
            <person name="Keating D.H."/>
            <person name="Palm C."/>
            <person name="Peck M.C."/>
            <person name="Surzycki R."/>
            <person name="Wells D.H."/>
            <person name="Yeh K.-C."/>
            <person name="Davis R.W."/>
            <person name="Federspiel N.A."/>
            <person name="Long S.R."/>
        </authorList>
    </citation>
    <scope>NUCLEOTIDE SEQUENCE [LARGE SCALE GENOMIC DNA]</scope>
    <source>
        <strain evidence="5 6">1021</strain>
        <plasmid evidence="6">Plasmid pSymA</plasmid>
    </source>
</reference>
<dbReference type="InterPro" id="IPR052344">
    <property type="entry name" value="Transposase-related"/>
</dbReference>
<evidence type="ECO:0000313" key="6">
    <source>
        <dbReference type="Proteomes" id="UP000001976"/>
    </source>
</evidence>
<dbReference type="PANTHER" id="PTHR33678">
    <property type="entry name" value="BLL1576 PROTEIN"/>
    <property type="match status" value="1"/>
</dbReference>
<dbReference type="EnsemblBacteria" id="AAK65128">
    <property type="protein sequence ID" value="AAK65128"/>
    <property type="gene ID" value="SMa0861"/>
</dbReference>
<protein>
    <submittedName>
        <fullName evidence="5">Transposase</fullName>
    </submittedName>
</protein>
<evidence type="ECO:0000313" key="5">
    <source>
        <dbReference type="EMBL" id="AAK65128.2"/>
    </source>
</evidence>
<dbReference type="AlphaFoldDB" id="Q92ZK4"/>
<name>Q92ZK4_RHIME</name>
<geneLocation type="plasmid" evidence="5 6">
    <name>pSymA</name>
</geneLocation>
<gene>
    <name evidence="5" type="ORF">SMa0861</name>
</gene>
<evidence type="ECO:0000259" key="3">
    <source>
        <dbReference type="Pfam" id="PF13005"/>
    </source>
</evidence>
<keyword evidence="6" id="KW-1185">Reference proteome</keyword>
<dbReference type="InterPro" id="IPR024463">
    <property type="entry name" value="Transposase_TnpC_homeodom"/>
</dbReference>
<feature type="domain" description="Transposase IS66 zinc-finger binding" evidence="3">
    <location>
        <begin position="106"/>
        <end position="146"/>
    </location>
</feature>
<dbReference type="InterPro" id="IPR024474">
    <property type="entry name" value="Znf_dom_IS66"/>
</dbReference>
<dbReference type="EMBL" id="AE006469">
    <property type="protein sequence ID" value="AAK65128.2"/>
    <property type="molecule type" value="Genomic_DNA"/>
</dbReference>
<feature type="domain" description="Transposase TnpC homeodomain" evidence="4">
    <location>
        <begin position="21"/>
        <end position="96"/>
    </location>
</feature>
<dbReference type="PANTHER" id="PTHR33678:SF1">
    <property type="entry name" value="BLL1576 PROTEIN"/>
    <property type="match status" value="1"/>
</dbReference>
<keyword evidence="5" id="KW-0614">Plasmid</keyword>
<organism evidence="5 6">
    <name type="scientific">Rhizobium meliloti (strain 1021)</name>
    <name type="common">Ensifer meliloti</name>
    <name type="synonym">Sinorhizobium meliloti</name>
    <dbReference type="NCBI Taxonomy" id="266834"/>
    <lineage>
        <taxon>Bacteria</taxon>
        <taxon>Pseudomonadati</taxon>
        <taxon>Pseudomonadota</taxon>
        <taxon>Alphaproteobacteria</taxon>
        <taxon>Hyphomicrobiales</taxon>
        <taxon>Rhizobiaceae</taxon>
        <taxon>Sinorhizobium/Ensifer group</taxon>
        <taxon>Sinorhizobium</taxon>
    </lineage>
</organism>
<dbReference type="Proteomes" id="UP000001976">
    <property type="component" value="Plasmid pSymA"/>
</dbReference>
<evidence type="ECO:0000259" key="4">
    <source>
        <dbReference type="Pfam" id="PF13007"/>
    </source>
</evidence>
<feature type="coiled-coil region" evidence="1">
    <location>
        <begin position="11"/>
        <end position="45"/>
    </location>
</feature>
<accession>Q92ZK4</accession>
<proteinExistence type="predicted"/>
<sequence>MAQAANAQAMLSDSEALIASLELAIEKLKRELRGLRSGRTALIDQMELQLEELVMAVTEDEVAAQAAAAKTSSVRSFTRKRPVRKPWPEDIERERVVIDPPVAYACCGGSRLSKLGEDVTETLKEIPRRFKVIETVREKFTCRDCEAISQPPAPFHATPRGFIGPHLLATIPLRQVWNAYAAHPPEHPVQMRGPRAFDLDAGRPGRVWNGRAPATRGAQNPAALLGWLPSLALVPATTTCTEAESASWPPSSTSSPSTMGPNAQRRPGIPRGVRPKLQQSGQWKYHQRRNQCR</sequence>
<evidence type="ECO:0000256" key="1">
    <source>
        <dbReference type="SAM" id="Coils"/>
    </source>
</evidence>
<dbReference type="Pfam" id="PF13005">
    <property type="entry name" value="zf-IS66"/>
    <property type="match status" value="1"/>
</dbReference>
<feature type="region of interest" description="Disordered" evidence="2">
    <location>
        <begin position="242"/>
        <end position="293"/>
    </location>
</feature>
<dbReference type="Pfam" id="PF13007">
    <property type="entry name" value="LZ_Tnp_IS66"/>
    <property type="match status" value="1"/>
</dbReference>
<keyword evidence="1" id="KW-0175">Coiled coil</keyword>
<reference evidence="6" key="2">
    <citation type="journal article" date="2001" name="Science">
        <title>The composite genome of the legume symbiont Sinorhizobium meliloti.</title>
        <authorList>
            <person name="Galibert F."/>
            <person name="Finan T.M."/>
            <person name="Long S.R."/>
            <person name="Puehler A."/>
            <person name="Abola P."/>
            <person name="Ampe F."/>
            <person name="Barloy-Hubler F."/>
            <person name="Barnett M.J."/>
            <person name="Becker A."/>
            <person name="Boistard P."/>
            <person name="Bothe G."/>
            <person name="Boutry M."/>
            <person name="Bowser L."/>
            <person name="Buhrmester J."/>
            <person name="Cadieu E."/>
            <person name="Capela D."/>
            <person name="Chain P."/>
            <person name="Cowie A."/>
            <person name="Davis R.W."/>
            <person name="Dreano S."/>
            <person name="Federspiel N.A."/>
            <person name="Fisher R.F."/>
            <person name="Gloux S."/>
            <person name="Godrie T."/>
            <person name="Goffeau A."/>
            <person name="Golding B."/>
            <person name="Gouzy J."/>
            <person name="Gurjal M."/>
            <person name="Hernandez-Lucas I."/>
            <person name="Hong A."/>
            <person name="Huizar L."/>
            <person name="Hyman R.W."/>
            <person name="Jones T."/>
            <person name="Kahn D."/>
            <person name="Kahn M.L."/>
            <person name="Kalman S."/>
            <person name="Keating D.H."/>
            <person name="Kiss E."/>
            <person name="Komp C."/>
            <person name="Lelaure V."/>
            <person name="Masuy D."/>
            <person name="Palm C."/>
            <person name="Peck M.C."/>
            <person name="Pohl T.M."/>
            <person name="Portetelle D."/>
            <person name="Purnelle B."/>
            <person name="Ramsperger U."/>
            <person name="Surzycki R."/>
            <person name="Thebault P."/>
            <person name="Vandenbol M."/>
            <person name="Vorhoelter F.J."/>
            <person name="Weidner S."/>
            <person name="Wells D.H."/>
            <person name="Wong K."/>
            <person name="Yeh K.-C."/>
            <person name="Batut J."/>
        </authorList>
    </citation>
    <scope>NUCLEOTIDE SEQUENCE [LARGE SCALE GENOMIC DNA]</scope>
    <source>
        <strain evidence="6">1021</strain>
        <plasmid evidence="6">Plasmid pSymA</plasmid>
    </source>
</reference>